<feature type="transmembrane region" description="Helical" evidence="13">
    <location>
        <begin position="85"/>
        <end position="105"/>
    </location>
</feature>
<reference evidence="15" key="1">
    <citation type="submission" date="2025-08" db="UniProtKB">
        <authorList>
            <consortium name="RefSeq"/>
        </authorList>
    </citation>
    <scope>IDENTIFICATION</scope>
    <source>
        <tissue evidence="15">Blood</tissue>
    </source>
</reference>
<comment type="similarity">
    <text evidence="2 11">Belongs to the G-protein coupled receptor T2R family.</text>
</comment>
<dbReference type="AlphaFoldDB" id="A0AA97LJP9"/>
<feature type="transmembrane region" description="Helical" evidence="13">
    <location>
        <begin position="234"/>
        <end position="258"/>
    </location>
</feature>
<feature type="transmembrane region" description="Helical" evidence="13">
    <location>
        <begin position="185"/>
        <end position="206"/>
    </location>
</feature>
<proteinExistence type="inferred from homology"/>
<keyword evidence="3 12" id="KW-0919">Taste</keyword>
<feature type="transmembrane region" description="Helical" evidence="13">
    <location>
        <begin position="125"/>
        <end position="149"/>
    </location>
</feature>
<dbReference type="GO" id="GO:0016020">
    <property type="term" value="C:membrane"/>
    <property type="evidence" value="ECO:0007669"/>
    <property type="project" value="UniProtKB-SubCell"/>
</dbReference>
<evidence type="ECO:0000256" key="12">
    <source>
        <dbReference type="RuleBase" id="RU004424"/>
    </source>
</evidence>
<evidence type="ECO:0000256" key="5">
    <source>
        <dbReference type="ARBA" id="ARBA00022692"/>
    </source>
</evidence>
<dbReference type="Proteomes" id="UP001190640">
    <property type="component" value="Chromosome 18"/>
</dbReference>
<keyword evidence="6 13" id="KW-1133">Transmembrane helix</keyword>
<organism evidence="14 15">
    <name type="scientific">Eublepharis macularius</name>
    <name type="common">Leopard gecko</name>
    <name type="synonym">Cyrtodactylus macularius</name>
    <dbReference type="NCBI Taxonomy" id="481883"/>
    <lineage>
        <taxon>Eukaryota</taxon>
        <taxon>Metazoa</taxon>
        <taxon>Chordata</taxon>
        <taxon>Craniata</taxon>
        <taxon>Vertebrata</taxon>
        <taxon>Euteleostomi</taxon>
        <taxon>Lepidosauria</taxon>
        <taxon>Squamata</taxon>
        <taxon>Bifurcata</taxon>
        <taxon>Gekkota</taxon>
        <taxon>Eublepharidae</taxon>
        <taxon>Eublepharinae</taxon>
        <taxon>Eublepharis</taxon>
    </lineage>
</organism>
<keyword evidence="9 12" id="KW-0675">Receptor</keyword>
<keyword evidence="5 12" id="KW-0812">Transmembrane</keyword>
<evidence type="ECO:0000256" key="1">
    <source>
        <dbReference type="ARBA" id="ARBA00004141"/>
    </source>
</evidence>
<keyword evidence="4 12" id="KW-0716">Sensory transduction</keyword>
<evidence type="ECO:0000256" key="4">
    <source>
        <dbReference type="ARBA" id="ARBA00022606"/>
    </source>
</evidence>
<sequence length="303" mass="34807">MGIFFLIVYEIESLLSLLGNGYIIVAIGHSWLFSRKMIPCDFLLTALSLSRFLLQWVSVSSQFAYFRSPETYLDSKTFLAFGFSWMYLNIASLWCATWLNVFYCVKVTNFAHPLFVWLKSRAGVLVPRFLGLSLLAFIICSIPPILIYFEEEKHHNLTGNLPENTSQIEAHGNDVFTFLHPLQNYFTAIGFSICLTASLLVLLSLWRHTRHLEKGRLGTKDFSTQAHLRVMKPLLLLLFFYILHFSAMMITLGNVFQYGKLERLISDIVLSSYPSIHSIIMIFTNPKLRELYIHVLNLGRSAS</sequence>
<evidence type="ECO:0000313" key="14">
    <source>
        <dbReference type="Proteomes" id="UP001190640"/>
    </source>
</evidence>
<dbReference type="Pfam" id="PF05296">
    <property type="entry name" value="TAS2R"/>
    <property type="match status" value="1"/>
</dbReference>
<evidence type="ECO:0000256" key="6">
    <source>
        <dbReference type="ARBA" id="ARBA00022989"/>
    </source>
</evidence>
<protein>
    <recommendedName>
        <fullName evidence="12">Taste receptor type 2</fullName>
    </recommendedName>
</protein>
<evidence type="ECO:0000256" key="11">
    <source>
        <dbReference type="RuleBase" id="RU004423"/>
    </source>
</evidence>
<gene>
    <name evidence="15" type="primary">LOC129345685</name>
</gene>
<keyword evidence="14" id="KW-1185">Reference proteome</keyword>
<dbReference type="GeneID" id="129345685"/>
<name>A0AA97LJP9_EUBMA</name>
<evidence type="ECO:0000256" key="2">
    <source>
        <dbReference type="ARBA" id="ARBA00007376"/>
    </source>
</evidence>
<dbReference type="FunFam" id="1.20.1070.10:FF:000055">
    <property type="entry name" value="Taste receptor type 2"/>
    <property type="match status" value="1"/>
</dbReference>
<evidence type="ECO:0000313" key="15">
    <source>
        <dbReference type="RefSeq" id="XP_054858888.1"/>
    </source>
</evidence>
<dbReference type="SUPFAM" id="SSF81321">
    <property type="entry name" value="Family A G protein-coupled receptor-like"/>
    <property type="match status" value="1"/>
</dbReference>
<dbReference type="PANTHER" id="PTHR11394:SF47">
    <property type="entry name" value="TASTE RECEPTOR TYPE 2 MEMBER 40"/>
    <property type="match status" value="1"/>
</dbReference>
<dbReference type="PANTHER" id="PTHR11394">
    <property type="entry name" value="TASTE RECEPTOR TYPE 2"/>
    <property type="match status" value="1"/>
</dbReference>
<comment type="subcellular location">
    <subcellularLocation>
        <location evidence="1 12">Membrane</location>
        <topology evidence="1 12">Multi-pass membrane protein</topology>
    </subcellularLocation>
</comment>
<evidence type="ECO:0000256" key="9">
    <source>
        <dbReference type="ARBA" id="ARBA00023170"/>
    </source>
</evidence>
<evidence type="ECO:0000256" key="8">
    <source>
        <dbReference type="ARBA" id="ARBA00023136"/>
    </source>
</evidence>
<keyword evidence="7 12" id="KW-0297">G-protein coupled receptor</keyword>
<evidence type="ECO:0000256" key="7">
    <source>
        <dbReference type="ARBA" id="ARBA00023040"/>
    </source>
</evidence>
<dbReference type="GO" id="GO:0033038">
    <property type="term" value="F:bitter taste receptor activity"/>
    <property type="evidence" value="ECO:0007669"/>
    <property type="project" value="InterPro"/>
</dbReference>
<dbReference type="GO" id="GO:0004930">
    <property type="term" value="F:G protein-coupled receptor activity"/>
    <property type="evidence" value="ECO:0007669"/>
    <property type="project" value="UniProtKB-KW"/>
</dbReference>
<dbReference type="InterPro" id="IPR007960">
    <property type="entry name" value="TAS2R"/>
</dbReference>
<keyword evidence="8 12" id="KW-0472">Membrane</keyword>
<feature type="transmembrane region" description="Helical" evidence="13">
    <location>
        <begin position="14"/>
        <end position="33"/>
    </location>
</feature>
<dbReference type="RefSeq" id="XP_054858888.1">
    <property type="nucleotide sequence ID" value="XM_055002913.1"/>
</dbReference>
<accession>A0AA97LJP9</accession>
<dbReference type="Gene3D" id="1.20.1070.10">
    <property type="entry name" value="Rhodopsin 7-helix transmembrane proteins"/>
    <property type="match status" value="1"/>
</dbReference>
<evidence type="ECO:0000256" key="3">
    <source>
        <dbReference type="ARBA" id="ARBA00022480"/>
    </source>
</evidence>
<evidence type="ECO:0000256" key="13">
    <source>
        <dbReference type="SAM" id="Phobius"/>
    </source>
</evidence>
<evidence type="ECO:0000256" key="10">
    <source>
        <dbReference type="ARBA" id="ARBA00023224"/>
    </source>
</evidence>
<keyword evidence="10 12" id="KW-0807">Transducer</keyword>
<dbReference type="KEGG" id="emc:129345685"/>